<dbReference type="AlphaFoldDB" id="A0A418M3B6"/>
<gene>
    <name evidence="1" type="ORF">DYU11_19895</name>
</gene>
<evidence type="ECO:0000313" key="1">
    <source>
        <dbReference type="EMBL" id="RIV20316.1"/>
    </source>
</evidence>
<sequence>MLTDKDIRDIAAYWGAPCEYRFTEDRRYAQELSLVKNVGIELLQHFHYADILTRTVKLHLRTLSSLTDEEVRECARVALPEDRSKDLFNYEDDVKRQHGKLFLDTFCIHTKGYFYFYYQSLGLHDQVSNSGQLITYLQSIGVYVPGTIREELVQLQQ</sequence>
<dbReference type="EMBL" id="QXED01000006">
    <property type="protein sequence ID" value="RIV20316.1"/>
    <property type="molecule type" value="Genomic_DNA"/>
</dbReference>
<keyword evidence="2" id="KW-1185">Reference proteome</keyword>
<dbReference type="Proteomes" id="UP000283523">
    <property type="component" value="Unassembled WGS sequence"/>
</dbReference>
<protein>
    <submittedName>
        <fullName evidence="1">Uncharacterized protein</fullName>
    </submittedName>
</protein>
<evidence type="ECO:0000313" key="2">
    <source>
        <dbReference type="Proteomes" id="UP000283523"/>
    </source>
</evidence>
<reference evidence="1 2" key="1">
    <citation type="submission" date="2018-08" db="EMBL/GenBank/DDBJ databases">
        <title>Fibrisoma montanum sp. nov., isolated from Danxia mountain soil.</title>
        <authorList>
            <person name="Huang Y."/>
        </authorList>
    </citation>
    <scope>NUCLEOTIDE SEQUENCE [LARGE SCALE GENOMIC DNA]</scope>
    <source>
        <strain evidence="1 2">HYT19</strain>
    </source>
</reference>
<comment type="caution">
    <text evidence="1">The sequence shown here is derived from an EMBL/GenBank/DDBJ whole genome shotgun (WGS) entry which is preliminary data.</text>
</comment>
<proteinExistence type="predicted"/>
<name>A0A418M3B6_9BACT</name>
<organism evidence="1 2">
    <name type="scientific">Fibrisoma montanum</name>
    <dbReference type="NCBI Taxonomy" id="2305895"/>
    <lineage>
        <taxon>Bacteria</taxon>
        <taxon>Pseudomonadati</taxon>
        <taxon>Bacteroidota</taxon>
        <taxon>Cytophagia</taxon>
        <taxon>Cytophagales</taxon>
        <taxon>Spirosomataceae</taxon>
        <taxon>Fibrisoma</taxon>
    </lineage>
</organism>
<accession>A0A418M3B6</accession>